<dbReference type="AlphaFoldDB" id="A0A6J7E9P4"/>
<organism evidence="1">
    <name type="scientific">freshwater metagenome</name>
    <dbReference type="NCBI Taxonomy" id="449393"/>
    <lineage>
        <taxon>unclassified sequences</taxon>
        <taxon>metagenomes</taxon>
        <taxon>ecological metagenomes</taxon>
    </lineage>
</organism>
<accession>A0A6J7E9P4</accession>
<reference evidence="1" key="1">
    <citation type="submission" date="2020-05" db="EMBL/GenBank/DDBJ databases">
        <authorList>
            <person name="Chiriac C."/>
            <person name="Salcher M."/>
            <person name="Ghai R."/>
            <person name="Kavagutti S V."/>
        </authorList>
    </citation>
    <scope>NUCLEOTIDE SEQUENCE</scope>
</reference>
<proteinExistence type="predicted"/>
<protein>
    <submittedName>
        <fullName evidence="1">Unannotated protein</fullName>
    </submittedName>
</protein>
<name>A0A6J7E9P4_9ZZZZ</name>
<gene>
    <name evidence="1" type="ORF">UFOPK3423_01253</name>
</gene>
<evidence type="ECO:0000313" key="1">
    <source>
        <dbReference type="EMBL" id="CAB4879867.1"/>
    </source>
</evidence>
<dbReference type="EMBL" id="CAFBLQ010000153">
    <property type="protein sequence ID" value="CAB4879867.1"/>
    <property type="molecule type" value="Genomic_DNA"/>
</dbReference>
<sequence length="62" mass="6246">MSCTLPNGMIASAATAATIERIGASVKSQPIAVRGRKVSFVSSFTMSAIGVIAPNGPTRLGP</sequence>